<keyword evidence="1" id="KW-0812">Transmembrane</keyword>
<dbReference type="Proteomes" id="UP000003959">
    <property type="component" value="Unassembled WGS sequence"/>
</dbReference>
<keyword evidence="1" id="KW-1133">Transmembrane helix</keyword>
<keyword evidence="2" id="KW-0489">Methyltransferase</keyword>
<name>F4XY76_9CYAN</name>
<dbReference type="HOGENOM" id="CLU_775715_0_0_3"/>
<dbReference type="Gene3D" id="3.40.50.150">
    <property type="entry name" value="Vaccinia Virus protein VP39"/>
    <property type="match status" value="1"/>
</dbReference>
<evidence type="ECO:0000313" key="3">
    <source>
        <dbReference type="Proteomes" id="UP000003959"/>
    </source>
</evidence>
<evidence type="ECO:0000256" key="1">
    <source>
        <dbReference type="SAM" id="Phobius"/>
    </source>
</evidence>
<protein>
    <submittedName>
        <fullName evidence="2">Methyltransferase domain protein</fullName>
    </submittedName>
</protein>
<dbReference type="SUPFAM" id="SSF53335">
    <property type="entry name" value="S-adenosyl-L-methionine-dependent methyltransferases"/>
    <property type="match status" value="1"/>
</dbReference>
<evidence type="ECO:0000313" key="2">
    <source>
        <dbReference type="EMBL" id="EGJ30473.1"/>
    </source>
</evidence>
<reference evidence="3" key="1">
    <citation type="journal article" date="2011" name="Proc. Natl. Acad. Sci. U.S.A.">
        <title>Genomic insights into the physiology and ecology of the marine filamentous cyanobacterium Lyngbya majuscula.</title>
        <authorList>
            <person name="Jones A.C."/>
            <person name="Monroe E.A."/>
            <person name="Podell S."/>
            <person name="Hess W.R."/>
            <person name="Klages S."/>
            <person name="Esquenazi E."/>
            <person name="Niessen S."/>
            <person name="Hoover H."/>
            <person name="Rothmann M."/>
            <person name="Lasken R.S."/>
            <person name="Yates J.R.III."/>
            <person name="Reinhardt R."/>
            <person name="Kube M."/>
            <person name="Burkart M.D."/>
            <person name="Allen E.E."/>
            <person name="Dorrestein P.C."/>
            <person name="Gerwick W.H."/>
            <person name="Gerwick L."/>
        </authorList>
    </citation>
    <scope>NUCLEOTIDE SEQUENCE [LARGE SCALE GENOMIC DNA]</scope>
    <source>
        <strain evidence="3">3L</strain>
    </source>
</reference>
<feature type="transmembrane region" description="Helical" evidence="1">
    <location>
        <begin position="301"/>
        <end position="321"/>
    </location>
</feature>
<dbReference type="GO" id="GO:0008168">
    <property type="term" value="F:methyltransferase activity"/>
    <property type="evidence" value="ECO:0007669"/>
    <property type="project" value="UniProtKB-KW"/>
</dbReference>
<dbReference type="OrthoDB" id="444805at2"/>
<organism evidence="2 3">
    <name type="scientific">Moorena producens 3L</name>
    <dbReference type="NCBI Taxonomy" id="489825"/>
    <lineage>
        <taxon>Bacteria</taxon>
        <taxon>Bacillati</taxon>
        <taxon>Cyanobacteriota</taxon>
        <taxon>Cyanophyceae</taxon>
        <taxon>Coleofasciculales</taxon>
        <taxon>Coleofasciculaceae</taxon>
        <taxon>Moorena</taxon>
    </lineage>
</organism>
<dbReference type="eggNOG" id="COG0500">
    <property type="taxonomic scope" value="Bacteria"/>
</dbReference>
<dbReference type="GO" id="GO:0032259">
    <property type="term" value="P:methylation"/>
    <property type="evidence" value="ECO:0007669"/>
    <property type="project" value="UniProtKB-KW"/>
</dbReference>
<dbReference type="AlphaFoldDB" id="F4XY76"/>
<dbReference type="PANTHER" id="PTHR43861">
    <property type="entry name" value="TRANS-ACONITATE 2-METHYLTRANSFERASE-RELATED"/>
    <property type="match status" value="1"/>
</dbReference>
<keyword evidence="3" id="KW-1185">Reference proteome</keyword>
<dbReference type="RefSeq" id="WP_009149828.1">
    <property type="nucleotide sequence ID" value="NZ_GL890953.1"/>
</dbReference>
<dbReference type="CDD" id="cd02440">
    <property type="entry name" value="AdoMet_MTases"/>
    <property type="match status" value="1"/>
</dbReference>
<keyword evidence="2" id="KW-0808">Transferase</keyword>
<dbReference type="Pfam" id="PF13489">
    <property type="entry name" value="Methyltransf_23"/>
    <property type="match status" value="1"/>
</dbReference>
<gene>
    <name evidence="2" type="ORF">LYNGBM3L_50310</name>
</gene>
<accession>F4XY76</accession>
<keyword evidence="1" id="KW-0472">Membrane</keyword>
<sequence length="357" mass="41317">MLIIDRLNKILLRRLFICESPQVNLTEFQYDSIGKFQTKVNKGVYTFESISCLCGDSEGICLTERDRYCLSVSTYLCKSCGIMRTSPRLDESSLSKFYDQDYRSIYVGHSQAPDDFFEEQESHGRLIMDFLKPNFKFHENLTVFDVGCGAGGVLIPFKNLGCKVFGCDLGSQYLNRGKSIGLILEHGDIKSLDKYGKADLVILCHVLEHFPNPLEELEKIYNSITDRGYLYIELPGIFKIHRNYVNPLRFFQNAHLYHFSLSTLNFILGKAGFELVKGDENIRALYRKTDKRHLSNLNKKLYLIILIYFYFSEINYSLGLFRFNIGSIRSIISKIIHKIMKQETIYLIKKSLLIKKT</sequence>
<dbReference type="EMBL" id="GL890953">
    <property type="protein sequence ID" value="EGJ30473.1"/>
    <property type="molecule type" value="Genomic_DNA"/>
</dbReference>
<proteinExistence type="predicted"/>
<dbReference type="InterPro" id="IPR029063">
    <property type="entry name" value="SAM-dependent_MTases_sf"/>
</dbReference>